<name>A0A2A4SRI6_9DELT</name>
<keyword evidence="1" id="KW-0812">Transmembrane</keyword>
<comment type="caution">
    <text evidence="2">The sequence shown here is derived from an EMBL/GenBank/DDBJ whole genome shotgun (WGS) entry which is preliminary data.</text>
</comment>
<dbReference type="Proteomes" id="UP000218113">
    <property type="component" value="Unassembled WGS sequence"/>
</dbReference>
<proteinExistence type="predicted"/>
<feature type="transmembrane region" description="Helical" evidence="1">
    <location>
        <begin position="244"/>
        <end position="277"/>
    </location>
</feature>
<keyword evidence="1" id="KW-1133">Transmembrane helix</keyword>
<feature type="transmembrane region" description="Helical" evidence="1">
    <location>
        <begin position="24"/>
        <end position="43"/>
    </location>
</feature>
<sequence length="292" mass="32980">MRTVKFWSNRLYDYLENSIESIKGQRQLAIFLVIVFISAIIIIEMNRWALFPESLSRFLPSKHLAAVELIFTLSLLFELLSLVFTLAHSVSISLGKQFEILSLVLIRDIFKEFSHFDEPLHWEQISQSLDAILASAIGALLIFVILGFYYRALKHRPITKDEKDKVSFIIAKKMIALLLFFSFCAVLIYYFILYLQTGEAGEPFQAFYTVLIFSDVLIMLISMQYGSTYLVVFRNSGFAVATVLIRLAFITPVVVGAFLGVGSALFVLGLVVAYNYFSPSVNEAGAPTRMTG</sequence>
<evidence type="ECO:0000256" key="1">
    <source>
        <dbReference type="SAM" id="Phobius"/>
    </source>
</evidence>
<gene>
    <name evidence="2" type="ORF">COB67_12305</name>
</gene>
<feature type="transmembrane region" description="Helical" evidence="1">
    <location>
        <begin position="207"/>
        <end position="232"/>
    </location>
</feature>
<dbReference type="EMBL" id="NVSR01000133">
    <property type="protein sequence ID" value="PCI23933.1"/>
    <property type="molecule type" value="Genomic_DNA"/>
</dbReference>
<evidence type="ECO:0000313" key="2">
    <source>
        <dbReference type="EMBL" id="PCI23933.1"/>
    </source>
</evidence>
<accession>A0A2A4SRI6</accession>
<feature type="transmembrane region" description="Helical" evidence="1">
    <location>
        <begin position="64"/>
        <end position="87"/>
    </location>
</feature>
<feature type="transmembrane region" description="Helical" evidence="1">
    <location>
        <begin position="131"/>
        <end position="153"/>
    </location>
</feature>
<evidence type="ECO:0000313" key="3">
    <source>
        <dbReference type="Proteomes" id="UP000218113"/>
    </source>
</evidence>
<feature type="transmembrane region" description="Helical" evidence="1">
    <location>
        <begin position="174"/>
        <end position="195"/>
    </location>
</feature>
<reference evidence="3" key="1">
    <citation type="submission" date="2017-08" db="EMBL/GenBank/DDBJ databases">
        <title>A dynamic microbial community with high functional redundancy inhabits the cold, oxic subseafloor aquifer.</title>
        <authorList>
            <person name="Tully B.J."/>
            <person name="Wheat C.G."/>
            <person name="Glazer B.T."/>
            <person name="Huber J.A."/>
        </authorList>
    </citation>
    <scope>NUCLEOTIDE SEQUENCE [LARGE SCALE GENOMIC DNA]</scope>
</reference>
<organism evidence="2 3">
    <name type="scientific">SAR324 cluster bacterium</name>
    <dbReference type="NCBI Taxonomy" id="2024889"/>
    <lineage>
        <taxon>Bacteria</taxon>
        <taxon>Deltaproteobacteria</taxon>
        <taxon>SAR324 cluster</taxon>
    </lineage>
</organism>
<protein>
    <submittedName>
        <fullName evidence="2">Uncharacterized protein</fullName>
    </submittedName>
</protein>
<dbReference type="AlphaFoldDB" id="A0A2A4SRI6"/>
<keyword evidence="1" id="KW-0472">Membrane</keyword>